<organism evidence="1 2">
    <name type="scientific">Amborella trichopoda</name>
    <dbReference type="NCBI Taxonomy" id="13333"/>
    <lineage>
        <taxon>Eukaryota</taxon>
        <taxon>Viridiplantae</taxon>
        <taxon>Streptophyta</taxon>
        <taxon>Embryophyta</taxon>
        <taxon>Tracheophyta</taxon>
        <taxon>Spermatophyta</taxon>
        <taxon>Magnoliopsida</taxon>
        <taxon>Amborellales</taxon>
        <taxon>Amborellaceae</taxon>
        <taxon>Amborella</taxon>
    </lineage>
</organism>
<dbReference type="Proteomes" id="UP000017836">
    <property type="component" value="Unassembled WGS sequence"/>
</dbReference>
<keyword evidence="2" id="KW-1185">Reference proteome</keyword>
<name>W1NF55_AMBTC</name>
<reference evidence="2" key="1">
    <citation type="journal article" date="2013" name="Science">
        <title>The Amborella genome and the evolution of flowering plants.</title>
        <authorList>
            <consortium name="Amborella Genome Project"/>
        </authorList>
    </citation>
    <scope>NUCLEOTIDE SEQUENCE [LARGE SCALE GENOMIC DNA]</scope>
</reference>
<accession>W1NF55</accession>
<evidence type="ECO:0000313" key="1">
    <source>
        <dbReference type="EMBL" id="ERM94437.1"/>
    </source>
</evidence>
<dbReference type="AlphaFoldDB" id="W1NF55"/>
<evidence type="ECO:0000313" key="2">
    <source>
        <dbReference type="Proteomes" id="UP000017836"/>
    </source>
</evidence>
<sequence>MVKEHTCSGLMDTVHQLPAHSDWVAKKINDRFIDQSKIRVKDIVKDPQRDHGVRFSYMQAWRGKDVAKEMIDGSHERQYHDLPLYMDRIQRTNSGIEIRIHIDEGKFK</sequence>
<dbReference type="PANTHER" id="PTHR31973">
    <property type="entry name" value="POLYPROTEIN, PUTATIVE-RELATED"/>
    <property type="match status" value="1"/>
</dbReference>
<gene>
    <name evidence="1" type="ORF">AMTR_s00010p00258430</name>
</gene>
<dbReference type="PANTHER" id="PTHR31973:SF188">
    <property type="entry name" value="POLYPROTEIN, PUTATIVE-RELATED"/>
    <property type="match status" value="1"/>
</dbReference>
<dbReference type="HOGENOM" id="CLU_2200455_0_0_1"/>
<dbReference type="Gramene" id="ERM94437">
    <property type="protein sequence ID" value="ERM94437"/>
    <property type="gene ID" value="AMTR_s00010p00258430"/>
</dbReference>
<dbReference type="EMBL" id="KI397513">
    <property type="protein sequence ID" value="ERM94437.1"/>
    <property type="molecule type" value="Genomic_DNA"/>
</dbReference>
<proteinExistence type="predicted"/>
<protein>
    <submittedName>
        <fullName evidence="1">Uncharacterized protein</fullName>
    </submittedName>
</protein>